<feature type="transmembrane region" description="Helical" evidence="7">
    <location>
        <begin position="371"/>
        <end position="391"/>
    </location>
</feature>
<dbReference type="GO" id="GO:0022857">
    <property type="term" value="F:transmembrane transporter activity"/>
    <property type="evidence" value="ECO:0007669"/>
    <property type="project" value="InterPro"/>
</dbReference>
<dbReference type="OrthoDB" id="3639251at2759"/>
<dbReference type="Proteomes" id="UP000290900">
    <property type="component" value="Unassembled WGS sequence"/>
</dbReference>
<dbReference type="InterPro" id="IPR036259">
    <property type="entry name" value="MFS_trans_sf"/>
</dbReference>
<feature type="transmembrane region" description="Helical" evidence="7">
    <location>
        <begin position="114"/>
        <end position="135"/>
    </location>
</feature>
<comment type="similarity">
    <text evidence="6">Belongs to the major facilitator superfamily. Allantoate permease family.</text>
</comment>
<dbReference type="AlphaFoldDB" id="A0A448YKK3"/>
<dbReference type="EMBL" id="CAACVR010000012">
    <property type="protein sequence ID" value="VEU21437.1"/>
    <property type="molecule type" value="Genomic_DNA"/>
</dbReference>
<feature type="transmembrane region" description="Helical" evidence="7">
    <location>
        <begin position="238"/>
        <end position="258"/>
    </location>
</feature>
<feature type="transmembrane region" description="Helical" evidence="7">
    <location>
        <begin position="142"/>
        <end position="161"/>
    </location>
</feature>
<feature type="transmembrane region" description="Helical" evidence="7">
    <location>
        <begin position="167"/>
        <end position="189"/>
    </location>
</feature>
<feature type="transmembrane region" description="Helical" evidence="7">
    <location>
        <begin position="466"/>
        <end position="486"/>
    </location>
</feature>
<evidence type="ECO:0000256" key="6">
    <source>
        <dbReference type="ARBA" id="ARBA00037968"/>
    </source>
</evidence>
<dbReference type="PANTHER" id="PTHR43791:SF15">
    <property type="entry name" value="TRANSPORTER SEO1-RELATED"/>
    <property type="match status" value="1"/>
</dbReference>
<comment type="subcellular location">
    <subcellularLocation>
        <location evidence="1">Membrane</location>
        <topology evidence="1">Multi-pass membrane protein</topology>
    </subcellularLocation>
</comment>
<reference evidence="8 9" key="1">
    <citation type="submission" date="2018-12" db="EMBL/GenBank/DDBJ databases">
        <authorList>
            <person name="Tiukova I."/>
            <person name="Dainat J."/>
        </authorList>
    </citation>
    <scope>NUCLEOTIDE SEQUENCE [LARGE SCALE GENOMIC DNA]</scope>
</reference>
<proteinExistence type="inferred from homology"/>
<dbReference type="GO" id="GO:0016020">
    <property type="term" value="C:membrane"/>
    <property type="evidence" value="ECO:0007669"/>
    <property type="project" value="UniProtKB-SubCell"/>
</dbReference>
<name>A0A448YKK3_BRENA</name>
<keyword evidence="3 7" id="KW-0812">Transmembrane</keyword>
<protein>
    <submittedName>
        <fullName evidence="8">DEKNAAC102440</fullName>
    </submittedName>
</protein>
<organism evidence="8 9">
    <name type="scientific">Brettanomyces naardenensis</name>
    <name type="common">Yeast</name>
    <dbReference type="NCBI Taxonomy" id="13370"/>
    <lineage>
        <taxon>Eukaryota</taxon>
        <taxon>Fungi</taxon>
        <taxon>Dikarya</taxon>
        <taxon>Ascomycota</taxon>
        <taxon>Saccharomycotina</taxon>
        <taxon>Pichiomycetes</taxon>
        <taxon>Pichiales</taxon>
        <taxon>Pichiaceae</taxon>
        <taxon>Brettanomyces</taxon>
    </lineage>
</organism>
<evidence type="ECO:0000256" key="4">
    <source>
        <dbReference type="ARBA" id="ARBA00022989"/>
    </source>
</evidence>
<gene>
    <name evidence="8" type="ORF">BRENAR_LOCUS2170</name>
</gene>
<dbReference type="InParanoid" id="A0A448YKK3"/>
<feature type="transmembrane region" description="Helical" evidence="7">
    <location>
        <begin position="198"/>
        <end position="218"/>
    </location>
</feature>
<feature type="transmembrane region" description="Helical" evidence="7">
    <location>
        <begin position="397"/>
        <end position="420"/>
    </location>
</feature>
<evidence type="ECO:0000256" key="2">
    <source>
        <dbReference type="ARBA" id="ARBA00022448"/>
    </source>
</evidence>
<evidence type="ECO:0000313" key="9">
    <source>
        <dbReference type="Proteomes" id="UP000290900"/>
    </source>
</evidence>
<dbReference type="PANTHER" id="PTHR43791">
    <property type="entry name" value="PERMEASE-RELATED"/>
    <property type="match status" value="1"/>
</dbReference>
<evidence type="ECO:0000256" key="1">
    <source>
        <dbReference type="ARBA" id="ARBA00004141"/>
    </source>
</evidence>
<sequence length="538" mass="61300">MAIKTKLFDYLETFKISDPKSFRKEYINPDVDRERKPEKKAKGWQKNTFLQSFSLYPSHYSAYEKKFLMKFDISVFLFLGASFYTKYLDNANIGNAYVSGMKEDLNIVGDSLPLYTTLYSISYAVFQLPMTLLITRPQFSRYLLISCEFIWGMLTLANAFVKTGNQIYPIRFLIGMTEACSFPATYVIFSSFLTDEELFIRAGLYGAFSAAGSASSGALQARALTSLGGVNGLAGWRWQFIIDAVITFGTVIYGFFLFPGIPSSCKKFGLFTEDDMIFARKRLEKKVVAPKKFTTKFLKETFTTWQFYVCVLLWTFHHSSFYTTNGDKLYMKSRPDIYTTAQVNTWDSYMYCVGIPSTVLICPLTQWLGKLPVVTVVFLVAYYACGVLIAYDVPNSLMISAFFLQHLMYDGLSQLFYSWCASLCRDNAEKKAFVLGSMQALSYATNAWVIPLQYNMKDSPRFKAGYIANLVIVFGTNVIFLICWTLSHYDRQLIPKWAGHRHLDESGNMVYLDKADDASDIENVTKEEVSLSDKEKSS</sequence>
<keyword evidence="2" id="KW-0813">Transport</keyword>
<evidence type="ECO:0000256" key="5">
    <source>
        <dbReference type="ARBA" id="ARBA00023136"/>
    </source>
</evidence>
<evidence type="ECO:0000256" key="3">
    <source>
        <dbReference type="ARBA" id="ARBA00022692"/>
    </source>
</evidence>
<dbReference type="Pfam" id="PF07690">
    <property type="entry name" value="MFS_1"/>
    <property type="match status" value="1"/>
</dbReference>
<dbReference type="SUPFAM" id="SSF103473">
    <property type="entry name" value="MFS general substrate transporter"/>
    <property type="match status" value="1"/>
</dbReference>
<feature type="transmembrane region" description="Helical" evidence="7">
    <location>
        <begin position="432"/>
        <end position="454"/>
    </location>
</feature>
<dbReference type="STRING" id="13370.A0A448YKK3"/>
<dbReference type="FunFam" id="1.20.1250.20:FF:000065">
    <property type="entry name" value="Putative MFS pantothenate transporter"/>
    <property type="match status" value="1"/>
</dbReference>
<dbReference type="InterPro" id="IPR011701">
    <property type="entry name" value="MFS"/>
</dbReference>
<dbReference type="Gene3D" id="1.20.1250.20">
    <property type="entry name" value="MFS general substrate transporter like domains"/>
    <property type="match status" value="1"/>
</dbReference>
<evidence type="ECO:0000313" key="8">
    <source>
        <dbReference type="EMBL" id="VEU21437.1"/>
    </source>
</evidence>
<keyword evidence="9" id="KW-1185">Reference proteome</keyword>
<keyword evidence="5 7" id="KW-0472">Membrane</keyword>
<keyword evidence="4 7" id="KW-1133">Transmembrane helix</keyword>
<evidence type="ECO:0000256" key="7">
    <source>
        <dbReference type="SAM" id="Phobius"/>
    </source>
</evidence>
<accession>A0A448YKK3</accession>